<evidence type="ECO:0000313" key="2">
    <source>
        <dbReference type="Proteomes" id="UP000012179"/>
    </source>
</evidence>
<accession>A0A1W6SQW5</accession>
<sequence length="278" mass="31247">MANLRIIGINEADTATLSASPALVATLPVTNLQDPARARVARSTSLATQYIYGNFSGVKNISAMALVRHNFTAVATLRLKLYDASNQTGTVVYDSGVLTFGAAQGWGDFVWGVDPWGAELFSDWPVKWKDLFFTSVQAQSFSLQWDDAANTDTFMQASRLFLGSVFEPTDNMSWGFKWGWNERTEQERTEGGSLRSDAGEPYRTMRFNLEYLTDSERVQLGDIFRRIGKRRDFFFSGFPTIGGAKERDFAGVFKVIQMPDIEGRFLETNRTELIMEET</sequence>
<evidence type="ECO:0000313" key="1">
    <source>
        <dbReference type="EMBL" id="ARO88186.1"/>
    </source>
</evidence>
<keyword evidence="2" id="KW-1185">Reference proteome</keyword>
<gene>
    <name evidence="1" type="ORF">EBAPG3_010570</name>
</gene>
<organism evidence="1 2">
    <name type="scientific">Nitrosospira lacus</name>
    <dbReference type="NCBI Taxonomy" id="1288494"/>
    <lineage>
        <taxon>Bacteria</taxon>
        <taxon>Pseudomonadati</taxon>
        <taxon>Pseudomonadota</taxon>
        <taxon>Betaproteobacteria</taxon>
        <taxon>Nitrosomonadales</taxon>
        <taxon>Nitrosomonadaceae</taxon>
        <taxon>Nitrosospira</taxon>
    </lineage>
</organism>
<dbReference type="EMBL" id="CP021106">
    <property type="protein sequence ID" value="ARO88186.1"/>
    <property type="molecule type" value="Genomic_DNA"/>
</dbReference>
<dbReference type="KEGG" id="nlc:EBAPG3_010570"/>
<dbReference type="Proteomes" id="UP000012179">
    <property type="component" value="Chromosome"/>
</dbReference>
<name>A0A1W6SQW5_9PROT</name>
<reference evidence="1 2" key="1">
    <citation type="journal article" date="2015" name="Int. J. Syst. Evol. Microbiol.">
        <title>Nitrosospira lacus sp. nov., a psychrotolerant, ammonia-oxidizing bacterium from sandy lake sediment.</title>
        <authorList>
            <person name="Urakawa H."/>
            <person name="Garcia J.C."/>
            <person name="Nielsen J.L."/>
            <person name="Le V.Q."/>
            <person name="Kozlowski J.A."/>
            <person name="Stein L.Y."/>
            <person name="Lim C.K."/>
            <person name="Pommerening-Roser A."/>
            <person name="Martens-Habbena W."/>
            <person name="Stahl D.A."/>
            <person name="Klotz M.G."/>
        </authorList>
    </citation>
    <scope>NUCLEOTIDE SEQUENCE [LARGE SCALE GENOMIC DNA]</scope>
    <source>
        <strain evidence="1 2">APG3</strain>
    </source>
</reference>
<dbReference type="eggNOG" id="ENOG5033EVJ">
    <property type="taxonomic scope" value="Bacteria"/>
</dbReference>
<dbReference type="OrthoDB" id="6157808at2"/>
<protein>
    <submittedName>
        <fullName evidence="1">Uncharacterized protein</fullName>
    </submittedName>
</protein>
<proteinExistence type="predicted"/>
<dbReference type="AlphaFoldDB" id="A0A1W6SQW5"/>
<dbReference type="RefSeq" id="WP_040853314.1">
    <property type="nucleotide sequence ID" value="NZ_CP021106.3"/>
</dbReference>